<evidence type="ECO:0000256" key="1">
    <source>
        <dbReference type="ARBA" id="ARBA00022679"/>
    </source>
</evidence>
<dbReference type="GO" id="GO:0016747">
    <property type="term" value="F:acyltransferase activity, transferring groups other than amino-acyl groups"/>
    <property type="evidence" value="ECO:0007669"/>
    <property type="project" value="InterPro"/>
</dbReference>
<dbReference type="PANTHER" id="PTHR43877">
    <property type="entry name" value="AMINOALKYLPHOSPHONATE N-ACETYLTRANSFERASE-RELATED-RELATED"/>
    <property type="match status" value="1"/>
</dbReference>
<dbReference type="Proteomes" id="UP000317998">
    <property type="component" value="Unassembled WGS sequence"/>
</dbReference>
<dbReference type="OrthoDB" id="143110at2"/>
<keyword evidence="2" id="KW-0012">Acyltransferase</keyword>
<reference evidence="4 5" key="1">
    <citation type="submission" date="2019-06" db="EMBL/GenBank/DDBJ databases">
        <title>Sequencing the genomes of 1000 actinobacteria strains.</title>
        <authorList>
            <person name="Klenk H.-P."/>
        </authorList>
    </citation>
    <scope>NUCLEOTIDE SEQUENCE [LARGE SCALE GENOMIC DNA]</scope>
    <source>
        <strain evidence="4 5">DSM 26477</strain>
    </source>
</reference>
<dbReference type="RefSeq" id="WP_141880924.1">
    <property type="nucleotide sequence ID" value="NZ_VFOM01000001.1"/>
</dbReference>
<keyword evidence="1 4" id="KW-0808">Transferase</keyword>
<dbReference type="InterPro" id="IPR016181">
    <property type="entry name" value="Acyl_CoA_acyltransferase"/>
</dbReference>
<dbReference type="Pfam" id="PF00583">
    <property type="entry name" value="Acetyltransf_1"/>
    <property type="match status" value="1"/>
</dbReference>
<name>A0A542YLA0_9MICO</name>
<sequence>MGEIRQATAADAAALHEVAAATFALACPPGTSEADVAEFITLHLSEQRFADYLADPARQLFVWDAGERLEGAVLINGYTMLVHGEPHDPDVAGAVSLRPTAELSKIYVRPDAHGSGIATQLMQATVGAARDAGAASVWLGVNQQNARANRFYEKSGFALVGTKRFLVGAEWHDDFVREFVL</sequence>
<dbReference type="InterPro" id="IPR050832">
    <property type="entry name" value="Bact_Acetyltransf"/>
</dbReference>
<evidence type="ECO:0000313" key="4">
    <source>
        <dbReference type="EMBL" id="TQL48860.1"/>
    </source>
</evidence>
<protein>
    <submittedName>
        <fullName evidence="4">Acetyltransferase (GNAT) family protein</fullName>
    </submittedName>
</protein>
<accession>A0A542YLA0</accession>
<dbReference type="EMBL" id="VFOM01000001">
    <property type="protein sequence ID" value="TQL48860.1"/>
    <property type="molecule type" value="Genomic_DNA"/>
</dbReference>
<feature type="domain" description="N-acetyltransferase" evidence="3">
    <location>
        <begin position="2"/>
        <end position="181"/>
    </location>
</feature>
<dbReference type="Gene3D" id="3.40.630.30">
    <property type="match status" value="1"/>
</dbReference>
<evidence type="ECO:0000256" key="2">
    <source>
        <dbReference type="ARBA" id="ARBA00023315"/>
    </source>
</evidence>
<dbReference type="SUPFAM" id="SSF55729">
    <property type="entry name" value="Acyl-CoA N-acyltransferases (Nat)"/>
    <property type="match status" value="1"/>
</dbReference>
<dbReference type="AlphaFoldDB" id="A0A542YLA0"/>
<dbReference type="InterPro" id="IPR000182">
    <property type="entry name" value="GNAT_dom"/>
</dbReference>
<keyword evidence="5" id="KW-1185">Reference proteome</keyword>
<organism evidence="4 5">
    <name type="scientific">Homoserinimonas aerilata</name>
    <dbReference type="NCBI Taxonomy" id="1162970"/>
    <lineage>
        <taxon>Bacteria</taxon>
        <taxon>Bacillati</taxon>
        <taxon>Actinomycetota</taxon>
        <taxon>Actinomycetes</taxon>
        <taxon>Micrococcales</taxon>
        <taxon>Microbacteriaceae</taxon>
        <taxon>Homoserinimonas</taxon>
    </lineage>
</organism>
<evidence type="ECO:0000259" key="3">
    <source>
        <dbReference type="PROSITE" id="PS51186"/>
    </source>
</evidence>
<dbReference type="CDD" id="cd04301">
    <property type="entry name" value="NAT_SF"/>
    <property type="match status" value="1"/>
</dbReference>
<dbReference type="PROSITE" id="PS51186">
    <property type="entry name" value="GNAT"/>
    <property type="match status" value="1"/>
</dbReference>
<proteinExistence type="predicted"/>
<evidence type="ECO:0000313" key="5">
    <source>
        <dbReference type="Proteomes" id="UP000317998"/>
    </source>
</evidence>
<comment type="caution">
    <text evidence="4">The sequence shown here is derived from an EMBL/GenBank/DDBJ whole genome shotgun (WGS) entry which is preliminary data.</text>
</comment>
<gene>
    <name evidence="4" type="ORF">FB562_1966</name>
</gene>